<accession>A0A0J6EZ16</accession>
<dbReference type="AlphaFoldDB" id="A0A0J6EZ16"/>
<reference evidence="2 3" key="1">
    <citation type="submission" date="2007-06" db="EMBL/GenBank/DDBJ databases">
        <title>The Genome Sequence of Coccidioides posadasii RMSCC_3488.</title>
        <authorList>
            <consortium name="Coccidioides Genome Resources Consortium"/>
            <consortium name="The Broad Institute Genome Sequencing Platform"/>
            <person name="Henn M.R."/>
            <person name="Sykes S."/>
            <person name="Young S."/>
            <person name="Jaffe D."/>
            <person name="Berlin A."/>
            <person name="Alvarez P."/>
            <person name="Butler J."/>
            <person name="Gnerre S."/>
            <person name="Grabherr M."/>
            <person name="Mauceli E."/>
            <person name="Brockman W."/>
            <person name="Kodira C."/>
            <person name="Alvarado L."/>
            <person name="Zeng Q."/>
            <person name="Crawford M."/>
            <person name="Antoine C."/>
            <person name="Devon K."/>
            <person name="Galgiani J."/>
            <person name="Orsborn K."/>
            <person name="Lewis M.L."/>
            <person name="Nusbaum C."/>
            <person name="Galagan J."/>
            <person name="Birren B."/>
        </authorList>
    </citation>
    <scope>NUCLEOTIDE SEQUENCE [LARGE SCALE GENOMIC DNA]</scope>
    <source>
        <strain evidence="2 3">RMSCC 3488</strain>
    </source>
</reference>
<gene>
    <name evidence="2" type="ORF">CPAG_02159</name>
</gene>
<sequence>MSSWPTTGAYVAPVHDSARKPVIFNSTPPPGCGNPTTGRESRGTIQVVKETPTNSLEKDDSAAGYQAENRTSHRIAKYILFCGLGAGYTDAWKKQTAKAKSEADPRISNSS</sequence>
<dbReference type="VEuPathDB" id="FungiDB:CPAG_02159"/>
<proteinExistence type="predicted"/>
<reference evidence="3" key="2">
    <citation type="journal article" date="2009" name="Genome Res.">
        <title>Comparative genomic analyses of the human fungal pathogens Coccidioides and their relatives.</title>
        <authorList>
            <person name="Sharpton T.J."/>
            <person name="Stajich J.E."/>
            <person name="Rounsley S.D."/>
            <person name="Gardner M.J."/>
            <person name="Wortman J.R."/>
            <person name="Jordar V.S."/>
            <person name="Maiti R."/>
            <person name="Kodira C.D."/>
            <person name="Neafsey D.E."/>
            <person name="Zeng Q."/>
            <person name="Hung C.-Y."/>
            <person name="McMahan C."/>
            <person name="Muszewska A."/>
            <person name="Grynberg M."/>
            <person name="Mandel M.A."/>
            <person name="Kellner E.M."/>
            <person name="Barker B.M."/>
            <person name="Galgiani J.N."/>
            <person name="Orbach M.J."/>
            <person name="Kirkland T.N."/>
            <person name="Cole G.T."/>
            <person name="Henn M.R."/>
            <person name="Birren B.W."/>
            <person name="Taylor J.W."/>
        </authorList>
    </citation>
    <scope>NUCLEOTIDE SEQUENCE [LARGE SCALE GENOMIC DNA]</scope>
    <source>
        <strain evidence="3">RMSCC 3488</strain>
    </source>
</reference>
<dbReference type="EMBL" id="DS268109">
    <property type="protein sequence ID" value="KMM65816.1"/>
    <property type="molecule type" value="Genomic_DNA"/>
</dbReference>
<reference evidence="3" key="3">
    <citation type="journal article" date="2010" name="Genome Res.">
        <title>Population genomic sequencing of Coccidioides fungi reveals recent hybridization and transposon control.</title>
        <authorList>
            <person name="Neafsey D.E."/>
            <person name="Barker B.M."/>
            <person name="Sharpton T.J."/>
            <person name="Stajich J.E."/>
            <person name="Park D.J."/>
            <person name="Whiston E."/>
            <person name="Hung C.-Y."/>
            <person name="McMahan C."/>
            <person name="White J."/>
            <person name="Sykes S."/>
            <person name="Heiman D."/>
            <person name="Young S."/>
            <person name="Zeng Q."/>
            <person name="Abouelleil A."/>
            <person name="Aftuck L."/>
            <person name="Bessette D."/>
            <person name="Brown A."/>
            <person name="FitzGerald M."/>
            <person name="Lui A."/>
            <person name="Macdonald J.P."/>
            <person name="Priest M."/>
            <person name="Orbach M.J."/>
            <person name="Galgiani J.N."/>
            <person name="Kirkland T.N."/>
            <person name="Cole G.T."/>
            <person name="Birren B.W."/>
            <person name="Henn M.R."/>
            <person name="Taylor J.W."/>
            <person name="Rounsley S.D."/>
        </authorList>
    </citation>
    <scope>NUCLEOTIDE SEQUENCE [LARGE SCALE GENOMIC DNA]</scope>
    <source>
        <strain evidence="3">RMSCC 3488</strain>
    </source>
</reference>
<evidence type="ECO:0000313" key="3">
    <source>
        <dbReference type="Proteomes" id="UP000054567"/>
    </source>
</evidence>
<feature type="region of interest" description="Disordered" evidence="1">
    <location>
        <begin position="1"/>
        <end position="44"/>
    </location>
</feature>
<evidence type="ECO:0000313" key="2">
    <source>
        <dbReference type="EMBL" id="KMM65816.1"/>
    </source>
</evidence>
<name>A0A0J6EZ16_COCPO</name>
<organism evidence="2 3">
    <name type="scientific">Coccidioides posadasii RMSCC 3488</name>
    <dbReference type="NCBI Taxonomy" id="454284"/>
    <lineage>
        <taxon>Eukaryota</taxon>
        <taxon>Fungi</taxon>
        <taxon>Dikarya</taxon>
        <taxon>Ascomycota</taxon>
        <taxon>Pezizomycotina</taxon>
        <taxon>Eurotiomycetes</taxon>
        <taxon>Eurotiomycetidae</taxon>
        <taxon>Onygenales</taxon>
        <taxon>Onygenaceae</taxon>
        <taxon>Coccidioides</taxon>
    </lineage>
</organism>
<protein>
    <submittedName>
        <fullName evidence="2">Uncharacterized protein</fullName>
    </submittedName>
</protein>
<dbReference type="Proteomes" id="UP000054567">
    <property type="component" value="Unassembled WGS sequence"/>
</dbReference>
<evidence type="ECO:0000256" key="1">
    <source>
        <dbReference type="SAM" id="MobiDB-lite"/>
    </source>
</evidence>